<evidence type="ECO:0000256" key="4">
    <source>
        <dbReference type="PROSITE-ProRule" id="PRU00433"/>
    </source>
</evidence>
<protein>
    <submittedName>
        <fullName evidence="7">Cytochrome C</fullName>
    </submittedName>
</protein>
<sequence length="311" mass="34022">MKKHLRKICGVVCSLVITIIALPALTPPDYWRPPADSRIPAGAQGQQIRYGRELIAHTAKYLGPKGSVKRLSNGMNCQNCHLDAGTKVLGNNYSAVFSTYPKFRERSGSVETIAKRVSDCFERSLAGKAPDSTSREMKAIVAYIQWLGTDVPQGQRPNGVGLVKLAYLDRAADSTKGQVVYVAKCQVCHGKNGEGTKVAGASEYVYPPMWGPHSYNDGAGLYRLSGFAGYVKNNMPFGATYASPQLTDEEAWDVAAFVNAMPRPHKDQEKDWPNLASKPVDFPLGPYADGFSERQHKLGPYQPIADARKVK</sequence>
<evidence type="ECO:0000256" key="5">
    <source>
        <dbReference type="SAM" id="MobiDB-lite"/>
    </source>
</evidence>
<keyword evidence="8" id="KW-1185">Reference proteome</keyword>
<dbReference type="RefSeq" id="WP_100991575.1">
    <property type="nucleotide sequence ID" value="NZ_CP025096.1"/>
</dbReference>
<reference evidence="7 8" key="1">
    <citation type="submission" date="2017-11" db="EMBL/GenBank/DDBJ databases">
        <title>Taxonomic description and genome sequences of Spirosoma HA7 sp. nov., isolated from pollen microhabitat of Corylus avellana.</title>
        <authorList>
            <person name="Ambika Manirajan B."/>
            <person name="Suarez C."/>
            <person name="Ratering S."/>
            <person name="Geissler-Plaum R."/>
            <person name="Cardinale M."/>
            <person name="Sylvia S."/>
        </authorList>
    </citation>
    <scope>NUCLEOTIDE SEQUENCE [LARGE SCALE GENOMIC DNA]</scope>
    <source>
        <strain evidence="7 8">HA7</strain>
    </source>
</reference>
<dbReference type="Pfam" id="PF00034">
    <property type="entry name" value="Cytochrom_C"/>
    <property type="match status" value="1"/>
</dbReference>
<dbReference type="KEGG" id="spir:CWM47_26640"/>
<dbReference type="GO" id="GO:0046872">
    <property type="term" value="F:metal ion binding"/>
    <property type="evidence" value="ECO:0007669"/>
    <property type="project" value="UniProtKB-KW"/>
</dbReference>
<evidence type="ECO:0000313" key="7">
    <source>
        <dbReference type="EMBL" id="AUD05108.1"/>
    </source>
</evidence>
<dbReference type="PANTHER" id="PTHR35008:SF9">
    <property type="entry name" value="CYTOCHROME C DOMAIN-CONTAINING PROTEIN"/>
    <property type="match status" value="1"/>
</dbReference>
<dbReference type="Pfam" id="PF21342">
    <property type="entry name" value="SoxA-TsdA_cyt-c"/>
    <property type="match status" value="1"/>
</dbReference>
<dbReference type="Gene3D" id="1.10.760.10">
    <property type="entry name" value="Cytochrome c-like domain"/>
    <property type="match status" value="2"/>
</dbReference>
<evidence type="ECO:0000313" key="8">
    <source>
        <dbReference type="Proteomes" id="UP000232883"/>
    </source>
</evidence>
<evidence type="ECO:0000256" key="1">
    <source>
        <dbReference type="ARBA" id="ARBA00022617"/>
    </source>
</evidence>
<dbReference type="EMBL" id="CP025096">
    <property type="protein sequence ID" value="AUD05108.1"/>
    <property type="molecule type" value="Genomic_DNA"/>
</dbReference>
<dbReference type="InterPro" id="IPR051459">
    <property type="entry name" value="Cytochrome_c-type_DH"/>
</dbReference>
<dbReference type="OrthoDB" id="9779283at2"/>
<feature type="region of interest" description="Disordered" evidence="5">
    <location>
        <begin position="291"/>
        <end position="311"/>
    </location>
</feature>
<dbReference type="PROSITE" id="PS51007">
    <property type="entry name" value="CYTC"/>
    <property type="match status" value="2"/>
</dbReference>
<keyword evidence="3 4" id="KW-0408">Iron</keyword>
<dbReference type="GO" id="GO:0009055">
    <property type="term" value="F:electron transfer activity"/>
    <property type="evidence" value="ECO:0007669"/>
    <property type="project" value="InterPro"/>
</dbReference>
<dbReference type="PANTHER" id="PTHR35008">
    <property type="entry name" value="BLL4482 PROTEIN-RELATED"/>
    <property type="match status" value="1"/>
</dbReference>
<evidence type="ECO:0000259" key="6">
    <source>
        <dbReference type="PROSITE" id="PS51007"/>
    </source>
</evidence>
<proteinExistence type="predicted"/>
<accession>A0A2K8Z5I0</accession>
<keyword evidence="1 4" id="KW-0349">Heme</keyword>
<dbReference type="Proteomes" id="UP000232883">
    <property type="component" value="Chromosome"/>
</dbReference>
<dbReference type="AlphaFoldDB" id="A0A2K8Z5I0"/>
<dbReference type="InterPro" id="IPR036909">
    <property type="entry name" value="Cyt_c-like_dom_sf"/>
</dbReference>
<gene>
    <name evidence="7" type="ORF">CWM47_26640</name>
</gene>
<dbReference type="SUPFAM" id="SSF46626">
    <property type="entry name" value="Cytochrome c"/>
    <property type="match status" value="2"/>
</dbReference>
<feature type="domain" description="Cytochrome c" evidence="6">
    <location>
        <begin position="40"/>
        <end position="148"/>
    </location>
</feature>
<keyword evidence="2 4" id="KW-0479">Metal-binding</keyword>
<feature type="domain" description="Cytochrome c" evidence="6">
    <location>
        <begin position="172"/>
        <end position="262"/>
    </location>
</feature>
<evidence type="ECO:0000256" key="3">
    <source>
        <dbReference type="ARBA" id="ARBA00023004"/>
    </source>
</evidence>
<evidence type="ECO:0000256" key="2">
    <source>
        <dbReference type="ARBA" id="ARBA00022723"/>
    </source>
</evidence>
<dbReference type="InterPro" id="IPR009056">
    <property type="entry name" value="Cyt_c-like_dom"/>
</dbReference>
<organism evidence="7 8">
    <name type="scientific">Spirosoma pollinicola</name>
    <dbReference type="NCBI Taxonomy" id="2057025"/>
    <lineage>
        <taxon>Bacteria</taxon>
        <taxon>Pseudomonadati</taxon>
        <taxon>Bacteroidota</taxon>
        <taxon>Cytophagia</taxon>
        <taxon>Cytophagales</taxon>
        <taxon>Cytophagaceae</taxon>
        <taxon>Spirosoma</taxon>
    </lineage>
</organism>
<dbReference type="GO" id="GO:0020037">
    <property type="term" value="F:heme binding"/>
    <property type="evidence" value="ECO:0007669"/>
    <property type="project" value="InterPro"/>
</dbReference>
<name>A0A2K8Z5I0_9BACT</name>